<keyword evidence="1" id="KW-0472">Membrane</keyword>
<evidence type="ECO:0000313" key="3">
    <source>
        <dbReference type="Proteomes" id="UP000317178"/>
    </source>
</evidence>
<evidence type="ECO:0000313" key="2">
    <source>
        <dbReference type="EMBL" id="QDU81887.1"/>
    </source>
</evidence>
<protein>
    <recommendedName>
        <fullName evidence="4">Fimbrial assembly protein (PilN)</fullName>
    </recommendedName>
</protein>
<evidence type="ECO:0000256" key="1">
    <source>
        <dbReference type="SAM" id="Phobius"/>
    </source>
</evidence>
<sequence>MQNINLLPIGFLKRSLIRIRLKQWGAVMFLLWGGLIFYYIVHRAEIEKEARLVEQMQLDVKPIQQHLDETEYSNGEINKLRKRQQLGMGLEQKNIPLQTLGKVSEAAAARAGDLYLTIFRLSTTSNSRQQMTRTASDSPEETRDPTEMSLQLDGLAMDDLTITGFIADMSSTGLFHSVELISIAEQQIDDRKLRIFKIECQL</sequence>
<accession>A0A518CRN0</accession>
<dbReference type="Proteomes" id="UP000317178">
    <property type="component" value="Chromosome"/>
</dbReference>
<dbReference type="InterPro" id="IPR007813">
    <property type="entry name" value="PilN"/>
</dbReference>
<dbReference type="Pfam" id="PF05137">
    <property type="entry name" value="PilN"/>
    <property type="match status" value="1"/>
</dbReference>
<gene>
    <name evidence="2" type="ORF">Pla110_36380</name>
</gene>
<dbReference type="KEGG" id="plon:Pla110_36380"/>
<evidence type="ECO:0008006" key="4">
    <source>
        <dbReference type="Google" id="ProtNLM"/>
    </source>
</evidence>
<dbReference type="RefSeq" id="WP_144997614.1">
    <property type="nucleotide sequence ID" value="NZ_CP036281.1"/>
</dbReference>
<feature type="transmembrane region" description="Helical" evidence="1">
    <location>
        <begin position="21"/>
        <end position="41"/>
    </location>
</feature>
<reference evidence="2 3" key="1">
    <citation type="submission" date="2019-02" db="EMBL/GenBank/DDBJ databases">
        <title>Deep-cultivation of Planctomycetes and their phenomic and genomic characterization uncovers novel biology.</title>
        <authorList>
            <person name="Wiegand S."/>
            <person name="Jogler M."/>
            <person name="Boedeker C."/>
            <person name="Pinto D."/>
            <person name="Vollmers J."/>
            <person name="Rivas-Marin E."/>
            <person name="Kohn T."/>
            <person name="Peeters S.H."/>
            <person name="Heuer A."/>
            <person name="Rast P."/>
            <person name="Oberbeckmann S."/>
            <person name="Bunk B."/>
            <person name="Jeske O."/>
            <person name="Meyerdierks A."/>
            <person name="Storesund J.E."/>
            <person name="Kallscheuer N."/>
            <person name="Luecker S."/>
            <person name="Lage O.M."/>
            <person name="Pohl T."/>
            <person name="Merkel B.J."/>
            <person name="Hornburger P."/>
            <person name="Mueller R.-W."/>
            <person name="Bruemmer F."/>
            <person name="Labrenz M."/>
            <person name="Spormann A.M."/>
            <person name="Op den Camp H."/>
            <person name="Overmann J."/>
            <person name="Amann R."/>
            <person name="Jetten M.S.M."/>
            <person name="Mascher T."/>
            <person name="Medema M.H."/>
            <person name="Devos D.P."/>
            <person name="Kaster A.-K."/>
            <person name="Ovreas L."/>
            <person name="Rohde M."/>
            <person name="Galperin M.Y."/>
            <person name="Jogler C."/>
        </authorList>
    </citation>
    <scope>NUCLEOTIDE SEQUENCE [LARGE SCALE GENOMIC DNA]</scope>
    <source>
        <strain evidence="2 3">Pla110</strain>
    </source>
</reference>
<proteinExistence type="predicted"/>
<keyword evidence="3" id="KW-1185">Reference proteome</keyword>
<organism evidence="2 3">
    <name type="scientific">Polystyrenella longa</name>
    <dbReference type="NCBI Taxonomy" id="2528007"/>
    <lineage>
        <taxon>Bacteria</taxon>
        <taxon>Pseudomonadati</taxon>
        <taxon>Planctomycetota</taxon>
        <taxon>Planctomycetia</taxon>
        <taxon>Planctomycetales</taxon>
        <taxon>Planctomycetaceae</taxon>
        <taxon>Polystyrenella</taxon>
    </lineage>
</organism>
<keyword evidence="1" id="KW-1133">Transmembrane helix</keyword>
<dbReference type="EMBL" id="CP036281">
    <property type="protein sequence ID" value="QDU81887.1"/>
    <property type="molecule type" value="Genomic_DNA"/>
</dbReference>
<keyword evidence="1" id="KW-0812">Transmembrane</keyword>
<dbReference type="AlphaFoldDB" id="A0A518CRN0"/>
<name>A0A518CRN0_9PLAN</name>